<protein>
    <recommendedName>
        <fullName evidence="4">SAGA-associated factor 11</fullName>
    </recommendedName>
</protein>
<evidence type="ECO:0008006" key="4">
    <source>
        <dbReference type="Google" id="ProtNLM"/>
    </source>
</evidence>
<name>A0A1Q3B612_CEPFO</name>
<dbReference type="InParanoid" id="A0A1Q3B612"/>
<comment type="caution">
    <text evidence="2">The sequence shown here is derived from an EMBL/GenBank/DDBJ whole genome shotgun (WGS) entry which is preliminary data.</text>
</comment>
<dbReference type="AlphaFoldDB" id="A0A1Q3B612"/>
<dbReference type="PANTHER" id="PTHR47805:SF1">
    <property type="entry name" value="SAGA-ASSOCIATED FACTOR 73"/>
    <property type="match status" value="1"/>
</dbReference>
<feature type="compositionally biased region" description="Basic and acidic residues" evidence="1">
    <location>
        <begin position="120"/>
        <end position="129"/>
    </location>
</feature>
<accession>A0A1Q3B612</accession>
<proteinExistence type="predicted"/>
<dbReference type="EMBL" id="BDDD01000304">
    <property type="protein sequence ID" value="GAV63400.1"/>
    <property type="molecule type" value="Genomic_DNA"/>
</dbReference>
<dbReference type="PANTHER" id="PTHR47805">
    <property type="entry name" value="SAGA-ASSOCIATED FACTOR 73"/>
    <property type="match status" value="1"/>
</dbReference>
<feature type="non-terminal residue" evidence="2">
    <location>
        <position position="400"/>
    </location>
</feature>
<reference evidence="3" key="1">
    <citation type="submission" date="2016-04" db="EMBL/GenBank/DDBJ databases">
        <title>Cephalotus genome sequencing.</title>
        <authorList>
            <person name="Fukushima K."/>
            <person name="Hasebe M."/>
            <person name="Fang X."/>
        </authorList>
    </citation>
    <scope>NUCLEOTIDE SEQUENCE [LARGE SCALE GENOMIC DNA]</scope>
    <source>
        <strain evidence="3">cv. St1</strain>
    </source>
</reference>
<dbReference type="InterPro" id="IPR037804">
    <property type="entry name" value="SGF73"/>
</dbReference>
<dbReference type="OrthoDB" id="21678at2759"/>
<dbReference type="Proteomes" id="UP000187406">
    <property type="component" value="Unassembled WGS sequence"/>
</dbReference>
<feature type="region of interest" description="Disordered" evidence="1">
    <location>
        <begin position="120"/>
        <end position="166"/>
    </location>
</feature>
<evidence type="ECO:0000313" key="2">
    <source>
        <dbReference type="EMBL" id="GAV63400.1"/>
    </source>
</evidence>
<evidence type="ECO:0000313" key="3">
    <source>
        <dbReference type="Proteomes" id="UP000187406"/>
    </source>
</evidence>
<sequence length="400" mass="43315">MVCSVGSGRMAVMARVLAAGGLRDVAEDVDHRKSAAQKIHRELREADEANLLDEHDMHIFGLKPTADPLHLVRFGALYNFIDMIVCCNACKKPVKASHYAAHGELCRLFSSTKGTILEHDGGMEHCKPPRKERKKSLTAYANKATPTGEQVRSESTDADDTAASESQLDGQIGMTSSFFMDAKRNSACVDTTSIVDDLGVGSENTHYLACIMPPPTKRSKKKSGECLPLSDVLVTASGVTSNANASTYVPAPLATKIYYSQSSNRLRSTLNQLYCEASTKEIRSDMVSTRVSQLNIMSLRNSPFEQVDDLLNKKQDPPVRKPDQTCAQSSEVCLAKSGGNLPTPTSNFSNLLPVDNALMMQTAPVGLIRTKYHSKPYSFVGSSGKLIGTVQQPNGSVPVV</sequence>
<organism evidence="2 3">
    <name type="scientific">Cephalotus follicularis</name>
    <name type="common">Albany pitcher plant</name>
    <dbReference type="NCBI Taxonomy" id="3775"/>
    <lineage>
        <taxon>Eukaryota</taxon>
        <taxon>Viridiplantae</taxon>
        <taxon>Streptophyta</taxon>
        <taxon>Embryophyta</taxon>
        <taxon>Tracheophyta</taxon>
        <taxon>Spermatophyta</taxon>
        <taxon>Magnoliopsida</taxon>
        <taxon>eudicotyledons</taxon>
        <taxon>Gunneridae</taxon>
        <taxon>Pentapetalae</taxon>
        <taxon>rosids</taxon>
        <taxon>fabids</taxon>
        <taxon>Oxalidales</taxon>
        <taxon>Cephalotaceae</taxon>
        <taxon>Cephalotus</taxon>
    </lineage>
</organism>
<evidence type="ECO:0000256" key="1">
    <source>
        <dbReference type="SAM" id="MobiDB-lite"/>
    </source>
</evidence>
<gene>
    <name evidence="2" type="ORF">CFOL_v3_06918</name>
</gene>
<dbReference type="GO" id="GO:0000124">
    <property type="term" value="C:SAGA complex"/>
    <property type="evidence" value="ECO:0007669"/>
    <property type="project" value="InterPro"/>
</dbReference>
<keyword evidence="3" id="KW-1185">Reference proteome</keyword>